<name>A0A4Y2S5V4_ARAVE</name>
<comment type="caution">
    <text evidence="2">The sequence shown here is derived from an EMBL/GenBank/DDBJ whole genome shotgun (WGS) entry which is preliminary data.</text>
</comment>
<organism evidence="2 3">
    <name type="scientific">Araneus ventricosus</name>
    <name type="common">Orbweaver spider</name>
    <name type="synonym">Epeira ventricosa</name>
    <dbReference type="NCBI Taxonomy" id="182803"/>
    <lineage>
        <taxon>Eukaryota</taxon>
        <taxon>Metazoa</taxon>
        <taxon>Ecdysozoa</taxon>
        <taxon>Arthropoda</taxon>
        <taxon>Chelicerata</taxon>
        <taxon>Arachnida</taxon>
        <taxon>Araneae</taxon>
        <taxon>Araneomorphae</taxon>
        <taxon>Entelegynae</taxon>
        <taxon>Araneoidea</taxon>
        <taxon>Araneidae</taxon>
        <taxon>Araneus</taxon>
    </lineage>
</organism>
<dbReference type="OrthoDB" id="10017054at2759"/>
<dbReference type="Proteomes" id="UP000499080">
    <property type="component" value="Unassembled WGS sequence"/>
</dbReference>
<protein>
    <submittedName>
        <fullName evidence="2">Uncharacterized protein</fullName>
    </submittedName>
</protein>
<feature type="region of interest" description="Disordered" evidence="1">
    <location>
        <begin position="1"/>
        <end position="20"/>
    </location>
</feature>
<proteinExistence type="predicted"/>
<reference evidence="2 3" key="1">
    <citation type="journal article" date="2019" name="Sci. Rep.">
        <title>Orb-weaving spider Araneus ventricosus genome elucidates the spidroin gene catalogue.</title>
        <authorList>
            <person name="Kono N."/>
            <person name="Nakamura H."/>
            <person name="Ohtoshi R."/>
            <person name="Moran D.A.P."/>
            <person name="Shinohara A."/>
            <person name="Yoshida Y."/>
            <person name="Fujiwara M."/>
            <person name="Mori M."/>
            <person name="Tomita M."/>
            <person name="Arakawa K."/>
        </authorList>
    </citation>
    <scope>NUCLEOTIDE SEQUENCE [LARGE SCALE GENOMIC DNA]</scope>
</reference>
<feature type="non-terminal residue" evidence="2">
    <location>
        <position position="48"/>
    </location>
</feature>
<dbReference type="AlphaFoldDB" id="A0A4Y2S5V4"/>
<evidence type="ECO:0000256" key="1">
    <source>
        <dbReference type="SAM" id="MobiDB-lite"/>
    </source>
</evidence>
<evidence type="ECO:0000313" key="3">
    <source>
        <dbReference type="Proteomes" id="UP000499080"/>
    </source>
</evidence>
<keyword evidence="3" id="KW-1185">Reference proteome</keyword>
<gene>
    <name evidence="2" type="ORF">AVEN_49618_1</name>
</gene>
<dbReference type="EMBL" id="BGPR01149577">
    <property type="protein sequence ID" value="GBN82590.1"/>
    <property type="molecule type" value="Genomic_DNA"/>
</dbReference>
<evidence type="ECO:0000313" key="2">
    <source>
        <dbReference type="EMBL" id="GBN82590.1"/>
    </source>
</evidence>
<accession>A0A4Y2S5V4</accession>
<sequence length="48" mass="5808">MKRREQEREDMILQRKKDAEDSKRRMLAMYDNAAKTGVMDINIYKNSE</sequence>